<dbReference type="InterPro" id="IPR002076">
    <property type="entry name" value="ELO_fam"/>
</dbReference>
<gene>
    <name evidence="11" type="ORF">g.17606</name>
    <name evidence="12" type="ORF">g.17610</name>
</gene>
<keyword evidence="3 10" id="KW-0808">Transferase</keyword>
<evidence type="ECO:0000256" key="9">
    <source>
        <dbReference type="ARBA" id="ARBA00023160"/>
    </source>
</evidence>
<feature type="transmembrane region" description="Helical" evidence="10">
    <location>
        <begin position="114"/>
        <end position="135"/>
    </location>
</feature>
<keyword evidence="6 10" id="KW-1133">Transmembrane helix</keyword>
<dbReference type="GO" id="GO:0009922">
    <property type="term" value="F:fatty acid elongase activity"/>
    <property type="evidence" value="ECO:0007669"/>
    <property type="project" value="UniProtKB-EC"/>
</dbReference>
<dbReference type="EMBL" id="GEBQ01018732">
    <property type="protein sequence ID" value="JAT21245.1"/>
    <property type="molecule type" value="Transcribed_RNA"/>
</dbReference>
<dbReference type="PANTHER" id="PTHR11157:SF103">
    <property type="entry name" value="ELONGATION OF VERY LONG CHAIN FATTY ACIDS PROTEIN"/>
    <property type="match status" value="1"/>
</dbReference>
<dbReference type="GO" id="GO:0034626">
    <property type="term" value="P:fatty acid elongation, polyunsaturated fatty acid"/>
    <property type="evidence" value="ECO:0007669"/>
    <property type="project" value="TreeGrafter"/>
</dbReference>
<evidence type="ECO:0000256" key="6">
    <source>
        <dbReference type="ARBA" id="ARBA00022989"/>
    </source>
</evidence>
<keyword evidence="4 10" id="KW-0812">Transmembrane</keyword>
<dbReference type="GO" id="GO:0034625">
    <property type="term" value="P:fatty acid elongation, monounsaturated fatty acid"/>
    <property type="evidence" value="ECO:0007669"/>
    <property type="project" value="TreeGrafter"/>
</dbReference>
<evidence type="ECO:0000256" key="10">
    <source>
        <dbReference type="RuleBase" id="RU361115"/>
    </source>
</evidence>
<keyword evidence="7 10" id="KW-0443">Lipid metabolism</keyword>
<evidence type="ECO:0000313" key="12">
    <source>
        <dbReference type="EMBL" id="JAT21245.1"/>
    </source>
</evidence>
<evidence type="ECO:0000256" key="3">
    <source>
        <dbReference type="ARBA" id="ARBA00022679"/>
    </source>
</evidence>
<dbReference type="PANTHER" id="PTHR11157">
    <property type="entry name" value="FATTY ACID ACYL TRANSFERASE-RELATED"/>
    <property type="match status" value="1"/>
</dbReference>
<feature type="transmembrane region" description="Helical" evidence="10">
    <location>
        <begin position="74"/>
        <end position="94"/>
    </location>
</feature>
<comment type="subcellular location">
    <subcellularLocation>
        <location evidence="1">Membrane</location>
        <topology evidence="1">Multi-pass membrane protein</topology>
    </subcellularLocation>
</comment>
<keyword evidence="8 10" id="KW-0472">Membrane</keyword>
<comment type="catalytic activity">
    <reaction evidence="10">
        <text>a very-long-chain acyl-CoA + malonyl-CoA + H(+) = a very-long-chain 3-oxoacyl-CoA + CO2 + CoA</text>
        <dbReference type="Rhea" id="RHEA:32727"/>
        <dbReference type="ChEBI" id="CHEBI:15378"/>
        <dbReference type="ChEBI" id="CHEBI:16526"/>
        <dbReference type="ChEBI" id="CHEBI:57287"/>
        <dbReference type="ChEBI" id="CHEBI:57384"/>
        <dbReference type="ChEBI" id="CHEBI:90725"/>
        <dbReference type="ChEBI" id="CHEBI:90736"/>
        <dbReference type="EC" id="2.3.1.199"/>
    </reaction>
</comment>
<accession>A0A1B6LC25</accession>
<keyword evidence="2 10" id="KW-0444">Lipid biosynthesis</keyword>
<evidence type="ECO:0000256" key="5">
    <source>
        <dbReference type="ARBA" id="ARBA00022832"/>
    </source>
</evidence>
<feature type="transmembrane region" description="Helical" evidence="10">
    <location>
        <begin position="45"/>
        <end position="62"/>
    </location>
</feature>
<dbReference type="GO" id="GO:0030148">
    <property type="term" value="P:sphingolipid biosynthetic process"/>
    <property type="evidence" value="ECO:0007669"/>
    <property type="project" value="TreeGrafter"/>
</dbReference>
<evidence type="ECO:0000256" key="7">
    <source>
        <dbReference type="ARBA" id="ARBA00023098"/>
    </source>
</evidence>
<dbReference type="Pfam" id="PF01151">
    <property type="entry name" value="ELO"/>
    <property type="match status" value="1"/>
</dbReference>
<dbReference type="InterPro" id="IPR030457">
    <property type="entry name" value="ELO_CS"/>
</dbReference>
<dbReference type="PROSITE" id="PS01188">
    <property type="entry name" value="ELO"/>
    <property type="match status" value="1"/>
</dbReference>
<feature type="transmembrane region" description="Helical" evidence="10">
    <location>
        <begin position="142"/>
        <end position="161"/>
    </location>
</feature>
<feature type="transmembrane region" description="Helical" evidence="10">
    <location>
        <begin position="205"/>
        <end position="228"/>
    </location>
</feature>
<feature type="transmembrane region" description="Helical" evidence="10">
    <location>
        <begin position="234"/>
        <end position="254"/>
    </location>
</feature>
<reference evidence="12" key="1">
    <citation type="submission" date="2015-11" db="EMBL/GenBank/DDBJ databases">
        <title>De novo transcriptome assembly of four potential Pierce s Disease insect vectors from Arizona vineyards.</title>
        <authorList>
            <person name="Tassone E.E."/>
        </authorList>
    </citation>
    <scope>NUCLEOTIDE SEQUENCE</scope>
</reference>
<dbReference type="EC" id="2.3.1.199" evidence="10"/>
<proteinExistence type="inferred from homology"/>
<keyword evidence="5 10" id="KW-0276">Fatty acid metabolism</keyword>
<dbReference type="AlphaFoldDB" id="A0A1B6LC25"/>
<name>A0A1B6LC25_9HEMI</name>
<protein>
    <recommendedName>
        <fullName evidence="10">Elongation of very long chain fatty acids protein</fullName>
        <ecNumber evidence="10">2.3.1.199</ecNumber>
    </recommendedName>
    <alternativeName>
        <fullName evidence="10">Very-long-chain 3-oxoacyl-CoA synthase</fullName>
    </alternativeName>
</protein>
<dbReference type="GO" id="GO:0019367">
    <property type="term" value="P:fatty acid elongation, saturated fatty acid"/>
    <property type="evidence" value="ECO:0007669"/>
    <property type="project" value="TreeGrafter"/>
</dbReference>
<keyword evidence="9 10" id="KW-0275">Fatty acid biosynthesis</keyword>
<evidence type="ECO:0000256" key="8">
    <source>
        <dbReference type="ARBA" id="ARBA00023136"/>
    </source>
</evidence>
<dbReference type="GO" id="GO:0042761">
    <property type="term" value="P:very long-chain fatty acid biosynthetic process"/>
    <property type="evidence" value="ECO:0007669"/>
    <property type="project" value="TreeGrafter"/>
</dbReference>
<evidence type="ECO:0000256" key="2">
    <source>
        <dbReference type="ARBA" id="ARBA00022516"/>
    </source>
</evidence>
<evidence type="ECO:0000313" key="11">
    <source>
        <dbReference type="EMBL" id="JAT08604.1"/>
    </source>
</evidence>
<feature type="transmembrane region" description="Helical" evidence="10">
    <location>
        <begin position="173"/>
        <end position="193"/>
    </location>
</feature>
<organism evidence="12">
    <name type="scientific">Graphocephala atropunctata</name>
    <dbReference type="NCBI Taxonomy" id="36148"/>
    <lineage>
        <taxon>Eukaryota</taxon>
        <taxon>Metazoa</taxon>
        <taxon>Ecdysozoa</taxon>
        <taxon>Arthropoda</taxon>
        <taxon>Hexapoda</taxon>
        <taxon>Insecta</taxon>
        <taxon>Pterygota</taxon>
        <taxon>Neoptera</taxon>
        <taxon>Paraneoptera</taxon>
        <taxon>Hemiptera</taxon>
        <taxon>Auchenorrhyncha</taxon>
        <taxon>Membracoidea</taxon>
        <taxon>Cicadellidae</taxon>
        <taxon>Cicadellinae</taxon>
        <taxon>Cicadellini</taxon>
        <taxon>Graphocephala</taxon>
    </lineage>
</organism>
<dbReference type="GO" id="GO:0005789">
    <property type="term" value="C:endoplasmic reticulum membrane"/>
    <property type="evidence" value="ECO:0007669"/>
    <property type="project" value="TreeGrafter"/>
</dbReference>
<evidence type="ECO:0000256" key="4">
    <source>
        <dbReference type="ARBA" id="ARBA00022692"/>
    </source>
</evidence>
<comment type="similarity">
    <text evidence="10">Belongs to the ELO family.</text>
</comment>
<evidence type="ECO:0000256" key="1">
    <source>
        <dbReference type="ARBA" id="ARBA00004141"/>
    </source>
</evidence>
<sequence length="265" mass="31572">MSAELARDVMATHQLPEYNSTYARDGKHVPDPANMDSWFLMSHPWPMLLIILLYLGFVLRLGPSLMKKRDPLQLQNLLLIYNGAMVVFSVWWIVKAIFQFGLTIPNEESIYVNSLMWYYLMSKFVELLDTVFFVLRKKQNQISFLHVYHHTNMALSTWAFLKYSRGEKFMMIAYVNSAVHAVMYSYYFLAALGPKFRKFLWFKPYITWMQMGQFVFLIGYFIRLLIWTCDLTRTFTQFAVVNTLSFLILFMNYYNKTYSKEKHKQ</sequence>
<dbReference type="EMBL" id="GEBQ01031373">
    <property type="protein sequence ID" value="JAT08604.1"/>
    <property type="molecule type" value="Transcribed_RNA"/>
</dbReference>